<dbReference type="EC" id="2.7.13.3" evidence="2"/>
<dbReference type="CDD" id="cd16922">
    <property type="entry name" value="HATPase_EvgS-ArcB-TorS-like"/>
    <property type="match status" value="1"/>
</dbReference>
<gene>
    <name evidence="11" type="ORF">HLB44_17335</name>
</gene>
<dbReference type="CDD" id="cd00130">
    <property type="entry name" value="PAS"/>
    <property type="match status" value="1"/>
</dbReference>
<dbReference type="SUPFAM" id="SSF55874">
    <property type="entry name" value="ATPase domain of HSP90 chaperone/DNA topoisomerase II/histidine kinase"/>
    <property type="match status" value="1"/>
</dbReference>
<evidence type="ECO:0000256" key="5">
    <source>
        <dbReference type="ARBA" id="ARBA00022777"/>
    </source>
</evidence>
<proteinExistence type="predicted"/>
<keyword evidence="3 6" id="KW-0597">Phosphoprotein</keyword>
<dbReference type="InterPro" id="IPR013767">
    <property type="entry name" value="PAS_fold"/>
</dbReference>
<dbReference type="InterPro" id="IPR036890">
    <property type="entry name" value="HATPase_C_sf"/>
</dbReference>
<dbReference type="RefSeq" id="WP_173124776.1">
    <property type="nucleotide sequence ID" value="NZ_JABRWJ010000005.1"/>
</dbReference>
<dbReference type="PROSITE" id="PS50112">
    <property type="entry name" value="PAS"/>
    <property type="match status" value="1"/>
</dbReference>
<dbReference type="PANTHER" id="PTHR43047">
    <property type="entry name" value="TWO-COMPONENT HISTIDINE PROTEIN KINASE"/>
    <property type="match status" value="1"/>
</dbReference>
<dbReference type="Gene3D" id="3.30.565.10">
    <property type="entry name" value="Histidine kinase-like ATPase, C-terminal domain"/>
    <property type="match status" value="1"/>
</dbReference>
<dbReference type="InterPro" id="IPR000014">
    <property type="entry name" value="PAS"/>
</dbReference>
<dbReference type="PANTHER" id="PTHR43047:SF64">
    <property type="entry name" value="HISTIDINE KINASE CONTAINING CHEY-HOMOLOGOUS RECEIVER DOMAIN AND PAS DOMAIN-RELATED"/>
    <property type="match status" value="1"/>
</dbReference>
<dbReference type="SMART" id="SM00091">
    <property type="entry name" value="PAS"/>
    <property type="match status" value="1"/>
</dbReference>
<dbReference type="InterPro" id="IPR003594">
    <property type="entry name" value="HATPase_dom"/>
</dbReference>
<dbReference type="Proteomes" id="UP000737171">
    <property type="component" value="Unassembled WGS sequence"/>
</dbReference>
<dbReference type="InterPro" id="IPR004358">
    <property type="entry name" value="Sig_transdc_His_kin-like_C"/>
</dbReference>
<feature type="domain" description="Histidine kinase" evidence="8">
    <location>
        <begin position="346"/>
        <end position="567"/>
    </location>
</feature>
<dbReference type="Pfam" id="PF00512">
    <property type="entry name" value="HisKA"/>
    <property type="match status" value="1"/>
</dbReference>
<dbReference type="Gene3D" id="3.40.50.2300">
    <property type="match status" value="1"/>
</dbReference>
<dbReference type="Pfam" id="PF00989">
    <property type="entry name" value="PAS"/>
    <property type="match status" value="1"/>
</dbReference>
<dbReference type="Pfam" id="PF13185">
    <property type="entry name" value="GAF_2"/>
    <property type="match status" value="1"/>
</dbReference>
<dbReference type="EMBL" id="JABRWJ010000005">
    <property type="protein sequence ID" value="NRF68758.1"/>
    <property type="molecule type" value="Genomic_DNA"/>
</dbReference>
<dbReference type="Gene3D" id="3.30.450.20">
    <property type="entry name" value="PAS domain"/>
    <property type="match status" value="1"/>
</dbReference>
<dbReference type="SMART" id="SM00388">
    <property type="entry name" value="HisKA"/>
    <property type="match status" value="1"/>
</dbReference>
<dbReference type="Pfam" id="PF02518">
    <property type="entry name" value="HATPase_c"/>
    <property type="match status" value="1"/>
</dbReference>
<dbReference type="Gene3D" id="3.30.450.40">
    <property type="match status" value="1"/>
</dbReference>
<dbReference type="InterPro" id="IPR035965">
    <property type="entry name" value="PAS-like_dom_sf"/>
</dbReference>
<dbReference type="SUPFAM" id="SSF47384">
    <property type="entry name" value="Homodimeric domain of signal transducing histidine kinase"/>
    <property type="match status" value="1"/>
</dbReference>
<comment type="caution">
    <text evidence="11">The sequence shown here is derived from an EMBL/GenBank/DDBJ whole genome shotgun (WGS) entry which is preliminary data.</text>
</comment>
<dbReference type="InterPro" id="IPR029016">
    <property type="entry name" value="GAF-like_dom_sf"/>
</dbReference>
<dbReference type="InterPro" id="IPR036097">
    <property type="entry name" value="HisK_dim/P_sf"/>
</dbReference>
<feature type="modified residue" description="4-aspartylphosphate" evidence="6">
    <location>
        <position position="639"/>
    </location>
</feature>
<evidence type="ECO:0000256" key="6">
    <source>
        <dbReference type="PROSITE-ProRule" id="PRU00169"/>
    </source>
</evidence>
<dbReference type="SUPFAM" id="SSF55781">
    <property type="entry name" value="GAF domain-like"/>
    <property type="match status" value="1"/>
</dbReference>
<organism evidence="11 12">
    <name type="scientific">Pseudaquabacterium terrae</name>
    <dbReference type="NCBI Taxonomy" id="2732868"/>
    <lineage>
        <taxon>Bacteria</taxon>
        <taxon>Pseudomonadati</taxon>
        <taxon>Pseudomonadota</taxon>
        <taxon>Betaproteobacteria</taxon>
        <taxon>Burkholderiales</taxon>
        <taxon>Sphaerotilaceae</taxon>
        <taxon>Pseudaquabacterium</taxon>
    </lineage>
</organism>
<feature type="coiled-coil region" evidence="7">
    <location>
        <begin position="301"/>
        <end position="339"/>
    </location>
</feature>
<keyword evidence="4" id="KW-0808">Transferase</keyword>
<evidence type="ECO:0000256" key="1">
    <source>
        <dbReference type="ARBA" id="ARBA00000085"/>
    </source>
</evidence>
<accession>A0ABX2EJH8</accession>
<evidence type="ECO:0000256" key="2">
    <source>
        <dbReference type="ARBA" id="ARBA00012438"/>
    </source>
</evidence>
<dbReference type="PROSITE" id="PS50109">
    <property type="entry name" value="HIS_KIN"/>
    <property type="match status" value="1"/>
</dbReference>
<evidence type="ECO:0000259" key="9">
    <source>
        <dbReference type="PROSITE" id="PS50110"/>
    </source>
</evidence>
<evidence type="ECO:0000259" key="10">
    <source>
        <dbReference type="PROSITE" id="PS50112"/>
    </source>
</evidence>
<dbReference type="Pfam" id="PF00072">
    <property type="entry name" value="Response_reg"/>
    <property type="match status" value="1"/>
</dbReference>
<evidence type="ECO:0000259" key="8">
    <source>
        <dbReference type="PROSITE" id="PS50109"/>
    </source>
</evidence>
<dbReference type="InterPro" id="IPR001789">
    <property type="entry name" value="Sig_transdc_resp-reg_receiver"/>
</dbReference>
<dbReference type="InterPro" id="IPR003661">
    <property type="entry name" value="HisK_dim/P_dom"/>
</dbReference>
<dbReference type="SUPFAM" id="SSF52172">
    <property type="entry name" value="CheY-like"/>
    <property type="match status" value="1"/>
</dbReference>
<reference evidence="11 12" key="1">
    <citation type="submission" date="2020-05" db="EMBL/GenBank/DDBJ databases">
        <title>Aquincola sp. isolate from soil.</title>
        <authorList>
            <person name="Han J."/>
            <person name="Kim D.-U."/>
        </authorList>
    </citation>
    <scope>NUCLEOTIDE SEQUENCE [LARGE SCALE GENOMIC DNA]</scope>
    <source>
        <strain evidence="11 12">S2</strain>
    </source>
</reference>
<dbReference type="InterPro" id="IPR011006">
    <property type="entry name" value="CheY-like_superfamily"/>
</dbReference>
<name>A0ABX2EJH8_9BURK</name>
<protein>
    <recommendedName>
        <fullName evidence="2">histidine kinase</fullName>
        <ecNumber evidence="2">2.7.13.3</ecNumber>
    </recommendedName>
</protein>
<dbReference type="SMART" id="SM00448">
    <property type="entry name" value="REC"/>
    <property type="match status" value="1"/>
</dbReference>
<evidence type="ECO:0000313" key="12">
    <source>
        <dbReference type="Proteomes" id="UP000737171"/>
    </source>
</evidence>
<dbReference type="SUPFAM" id="SSF55785">
    <property type="entry name" value="PYP-like sensor domain (PAS domain)"/>
    <property type="match status" value="1"/>
</dbReference>
<comment type="catalytic activity">
    <reaction evidence="1">
        <text>ATP + protein L-histidine = ADP + protein N-phospho-L-histidine.</text>
        <dbReference type="EC" id="2.7.13.3"/>
    </reaction>
</comment>
<feature type="domain" description="Response regulatory" evidence="9">
    <location>
        <begin position="590"/>
        <end position="706"/>
    </location>
</feature>
<evidence type="ECO:0000256" key="4">
    <source>
        <dbReference type="ARBA" id="ARBA00022679"/>
    </source>
</evidence>
<keyword evidence="7" id="KW-0175">Coiled coil</keyword>
<dbReference type="SMART" id="SM00387">
    <property type="entry name" value="HATPase_c"/>
    <property type="match status" value="1"/>
</dbReference>
<dbReference type="PROSITE" id="PS50110">
    <property type="entry name" value="RESPONSE_REGULATORY"/>
    <property type="match status" value="1"/>
</dbReference>
<evidence type="ECO:0000313" key="11">
    <source>
        <dbReference type="EMBL" id="NRF68758.1"/>
    </source>
</evidence>
<dbReference type="PRINTS" id="PR00344">
    <property type="entry name" value="BCTRLSENSOR"/>
</dbReference>
<dbReference type="NCBIfam" id="TIGR00229">
    <property type="entry name" value="sensory_box"/>
    <property type="match status" value="1"/>
</dbReference>
<dbReference type="SMART" id="SM00065">
    <property type="entry name" value="GAF"/>
    <property type="match status" value="1"/>
</dbReference>
<keyword evidence="5" id="KW-0418">Kinase</keyword>
<feature type="domain" description="PAS" evidence="10">
    <location>
        <begin position="16"/>
        <end position="93"/>
    </location>
</feature>
<dbReference type="CDD" id="cd17546">
    <property type="entry name" value="REC_hyHK_CKI1_RcsC-like"/>
    <property type="match status" value="1"/>
</dbReference>
<dbReference type="CDD" id="cd00082">
    <property type="entry name" value="HisKA"/>
    <property type="match status" value="1"/>
</dbReference>
<sequence>MNSNPSAASPAAAGHPEALYHALVEHAPDAIVLLDVSANRLLDANLSACALFGLPRERLLTAALLDLSPPTQPDGRDSNEAAAGHIAAALQGDSRAIEWTCRHADGSILPCEVRMAVVPDAAPGILRVSLVDIAERKQAEALRAGESRLLEMMARGVPLADTLSELALLMESQAAGLTCTLVLLDIDGRHIAGAIGPNMPAEYLKAHEGVEIGPLVGSCGTALHRRETVIVTDILTDPGWQPFLPLIAHHGFRACWSAPIFHGETVLGTFAMYYREPRSPTPRDFKLLSLATHVAGIAIERRRRELELARYREHLEELVRERTAELEAARDRAEVANRAKSAFLASMSHELRTPLNGILGFAQLLLLDPDTTERQRKGMTIIQGSGEHLLTLINDVLDLSRIEAGKLDLHPVRFSLPALLKVVADIFRVKAEEKSLFFHYRPAPDLPGGAVADDKRLRQVLLNLVGNAVKFTDEGEVSLAVRVVHRHGDQARLRFEIADSGVGIEPEHLQRLFQPFEQAGDIERRAGGSGLGLSISRQLVRLMGSEIEVDSALGRGSRFAFELELPVFDTLQPVAPPAPVIVGYEGPRRRVLVVDDVPINRIVLSELLGKLGFEVDEAANGQEGLDRAQVWRPDLIVLDNVMPVMDGLTATRRLRELPLTKGVPIIAASASASSEHQKASLAAGANAFVPKPIDHLRFLEQVGSLLQLQWRLAPARDET</sequence>
<dbReference type="InterPro" id="IPR005467">
    <property type="entry name" value="His_kinase_dom"/>
</dbReference>
<dbReference type="InterPro" id="IPR003018">
    <property type="entry name" value="GAF"/>
</dbReference>
<evidence type="ECO:0000256" key="7">
    <source>
        <dbReference type="SAM" id="Coils"/>
    </source>
</evidence>
<evidence type="ECO:0000256" key="3">
    <source>
        <dbReference type="ARBA" id="ARBA00022553"/>
    </source>
</evidence>
<keyword evidence="12" id="KW-1185">Reference proteome</keyword>
<dbReference type="Gene3D" id="1.10.287.130">
    <property type="match status" value="1"/>
</dbReference>